<feature type="chain" id="PRO_5035167420" description="Zona pellucida sperm-binding protein 4" evidence="9">
    <location>
        <begin position="26"/>
        <end position="534"/>
    </location>
</feature>
<keyword evidence="3" id="KW-0325">Glycoprotein</keyword>
<dbReference type="GO" id="GO:0005576">
    <property type="term" value="C:extracellular region"/>
    <property type="evidence" value="ECO:0007669"/>
    <property type="project" value="UniProtKB-SubCell"/>
</dbReference>
<dbReference type="GO" id="GO:0032190">
    <property type="term" value="F:acrosin binding"/>
    <property type="evidence" value="ECO:0007669"/>
    <property type="project" value="TreeGrafter"/>
</dbReference>
<dbReference type="PROSITE" id="PS51448">
    <property type="entry name" value="P_TREFOIL_2"/>
    <property type="match status" value="1"/>
</dbReference>
<dbReference type="InterPro" id="IPR000519">
    <property type="entry name" value="P_trefoil_dom"/>
</dbReference>
<dbReference type="GO" id="GO:0007339">
    <property type="term" value="P:binding of sperm to zona pellucida"/>
    <property type="evidence" value="ECO:0007669"/>
    <property type="project" value="TreeGrafter"/>
</dbReference>
<dbReference type="InterPro" id="IPR055355">
    <property type="entry name" value="ZP-C"/>
</dbReference>
<dbReference type="SMART" id="SM00018">
    <property type="entry name" value="PD"/>
    <property type="match status" value="1"/>
</dbReference>
<dbReference type="RefSeq" id="XP_031415358.2">
    <property type="nucleotide sequence ID" value="XM_031559498.2"/>
</dbReference>
<keyword evidence="12" id="KW-1185">Reference proteome</keyword>
<evidence type="ECO:0000256" key="9">
    <source>
        <dbReference type="SAM" id="SignalP"/>
    </source>
</evidence>
<dbReference type="Pfam" id="PF00100">
    <property type="entry name" value="Zona_pellucida"/>
    <property type="match status" value="1"/>
</dbReference>
<evidence type="ECO:0000256" key="5">
    <source>
        <dbReference type="ARBA" id="ARBA00040238"/>
    </source>
</evidence>
<keyword evidence="9" id="KW-0732">Signal</keyword>
<evidence type="ECO:0000256" key="7">
    <source>
        <dbReference type="ARBA" id="ARBA00042573"/>
    </source>
</evidence>
<dbReference type="Pfam" id="PF23344">
    <property type="entry name" value="ZP-N"/>
    <property type="match status" value="1"/>
</dbReference>
<evidence type="ECO:0000313" key="12">
    <source>
        <dbReference type="Proteomes" id="UP000515152"/>
    </source>
</evidence>
<evidence type="ECO:0000259" key="10">
    <source>
        <dbReference type="PROSITE" id="PS51034"/>
    </source>
</evidence>
<organism evidence="12 13">
    <name type="scientific">Clupea harengus</name>
    <name type="common">Atlantic herring</name>
    <dbReference type="NCBI Taxonomy" id="7950"/>
    <lineage>
        <taxon>Eukaryota</taxon>
        <taxon>Metazoa</taxon>
        <taxon>Chordata</taxon>
        <taxon>Craniata</taxon>
        <taxon>Vertebrata</taxon>
        <taxon>Euteleostomi</taxon>
        <taxon>Actinopterygii</taxon>
        <taxon>Neopterygii</taxon>
        <taxon>Teleostei</taxon>
        <taxon>Clupei</taxon>
        <taxon>Clupeiformes</taxon>
        <taxon>Clupeoidei</taxon>
        <taxon>Clupeidae</taxon>
        <taxon>Clupea</taxon>
    </lineage>
</organism>
<comment type="caution">
    <text evidence="8">Lacks conserved residue(s) required for the propagation of feature annotation.</text>
</comment>
<evidence type="ECO:0000259" key="11">
    <source>
        <dbReference type="PROSITE" id="PS51448"/>
    </source>
</evidence>
<evidence type="ECO:0000256" key="2">
    <source>
        <dbReference type="ARBA" id="ARBA00022525"/>
    </source>
</evidence>
<dbReference type="KEGG" id="char:105892597"/>
<evidence type="ECO:0000256" key="4">
    <source>
        <dbReference type="ARBA" id="ARBA00037545"/>
    </source>
</evidence>
<comment type="subcellular location">
    <subcellularLocation>
        <location evidence="1">Secreted</location>
    </subcellularLocation>
</comment>
<dbReference type="GeneID" id="105892597"/>
<gene>
    <name evidence="13" type="primary">LOC105892597</name>
</gene>
<dbReference type="PROSITE" id="PS51034">
    <property type="entry name" value="ZP_2"/>
    <property type="match status" value="1"/>
</dbReference>
<dbReference type="PANTHER" id="PTHR23343">
    <property type="entry name" value="ZONA PELLUCIDA SPERM-BINDING PROTEIN"/>
    <property type="match status" value="1"/>
</dbReference>
<dbReference type="InterPro" id="IPR001507">
    <property type="entry name" value="ZP_dom"/>
</dbReference>
<protein>
    <recommendedName>
        <fullName evidence="5">Zona pellucida sperm-binding protein 4</fullName>
    </recommendedName>
    <alternativeName>
        <fullName evidence="7">Zona pellucida glycoprotein 4</fullName>
    </alternativeName>
    <alternativeName>
        <fullName evidence="6">Zona pellucida protein B</fullName>
    </alternativeName>
</protein>
<keyword evidence="2" id="KW-0964">Secreted</keyword>
<reference evidence="13" key="1">
    <citation type="submission" date="2025-08" db="UniProtKB">
        <authorList>
            <consortium name="RefSeq"/>
        </authorList>
    </citation>
    <scope>IDENTIFICATION</scope>
</reference>
<dbReference type="CDD" id="cd00111">
    <property type="entry name" value="Trefoil"/>
    <property type="match status" value="1"/>
</dbReference>
<feature type="disulfide bond" evidence="8">
    <location>
        <begin position="174"/>
        <end position="200"/>
    </location>
</feature>
<feature type="disulfide bond" evidence="8">
    <location>
        <begin position="184"/>
        <end position="199"/>
    </location>
</feature>
<dbReference type="OrthoDB" id="8919081at2759"/>
<evidence type="ECO:0000256" key="8">
    <source>
        <dbReference type="PROSITE-ProRule" id="PRU00779"/>
    </source>
</evidence>
<feature type="domain" description="P-type" evidence="11">
    <location>
        <begin position="172"/>
        <end position="210"/>
    </location>
</feature>
<feature type="domain" description="ZP" evidence="10">
    <location>
        <begin position="215"/>
        <end position="506"/>
    </location>
</feature>
<feature type="signal peptide" evidence="9">
    <location>
        <begin position="1"/>
        <end position="25"/>
    </location>
</feature>
<dbReference type="InterPro" id="IPR051148">
    <property type="entry name" value="Zona_Pellucida_Domain_gp"/>
</dbReference>
<dbReference type="GO" id="GO:0035805">
    <property type="term" value="C:egg coat"/>
    <property type="evidence" value="ECO:0007669"/>
    <property type="project" value="TreeGrafter"/>
</dbReference>
<name>A0A6P8EH72_CLUHA</name>
<evidence type="ECO:0000256" key="6">
    <source>
        <dbReference type="ARBA" id="ARBA00042273"/>
    </source>
</evidence>
<dbReference type="PANTHER" id="PTHR23343:SF31">
    <property type="entry name" value="ZONA PELLUCIDA SPERM-BINDING PROTEIN 4"/>
    <property type="match status" value="1"/>
</dbReference>
<evidence type="ECO:0000256" key="3">
    <source>
        <dbReference type="ARBA" id="ARBA00023180"/>
    </source>
</evidence>
<evidence type="ECO:0000256" key="1">
    <source>
        <dbReference type="ARBA" id="ARBA00004613"/>
    </source>
</evidence>
<evidence type="ECO:0000313" key="13">
    <source>
        <dbReference type="RefSeq" id="XP_031415358.2"/>
    </source>
</evidence>
<keyword evidence="8" id="KW-1015">Disulfide bond</keyword>
<proteinExistence type="predicted"/>
<accession>A0A6P8EH72</accession>
<dbReference type="InterPro" id="IPR055356">
    <property type="entry name" value="ZP-N"/>
</dbReference>
<dbReference type="GO" id="GO:0035804">
    <property type="term" value="F:structural constituent of egg coat"/>
    <property type="evidence" value="ECO:0007669"/>
    <property type="project" value="TreeGrafter"/>
</dbReference>
<dbReference type="AlphaFoldDB" id="A0A6P8EH72"/>
<sequence length="534" mass="58756">MALDKKLCCFGVAFMLLWLGTICSAQYLKTKGQQQQWTLPQGTTLGASTQWSGFQGASLGASTQWSGFQKTSYPPQKTPQAIAQMPQWPPQKTPQVGAQMPQWPPQKTPQVIAQMPQWPPKKTQQVVAQVPQRTPKKTQQVVAQVPQRTPVEQVPYTPPQKTKTQDPIDPVQTCSVDDFARVSCGGVDTTAAECQAMECCFDGVQCFYGRTVTLHCTRDAQVILVISTDVTLPRLSLETVKLLGGADDPMCSPVESNSAFAVYQFPATACGTTMREEDGYVIYENQMASSYEVGTGPLGSITRDSQYELAFQCRYRGETVLALVSAGGGIEVLVVPPPNPVAAAGLFRVELRLGNGQCTTKGCAEENVAYTSYYGPGDYPVTKVLRDPVYAEVRFLDRTDPNIFLTLGRCWMTTTTNPYSLPQWDVLVDGCPYMDDLYRTTLLSISPDVQFPTHYRRFMLKMFTFVDPQSLAAMQETVFLHCKTFVCKPSAGDSCEPNCSMSTPQQGKRFKRDVSAAQQEETVVVSSGAVIIRG</sequence>
<comment type="function">
    <text evidence="4">Component of the zona pellucida, an extracellular matrix surrounding oocytes which mediates sperm binding, induction of the acrosome reaction and prevents post-fertilization polyspermy. The zona pellucida is composed of 3 to 4 glycoproteins, ZP1, ZP2, ZP3, and ZP4. ZP4 may act as a sperm receptor.</text>
</comment>
<dbReference type="SMART" id="SM00241">
    <property type="entry name" value="ZP"/>
    <property type="match status" value="1"/>
</dbReference>
<dbReference type="GO" id="GO:0060468">
    <property type="term" value="P:prevention of polyspermy"/>
    <property type="evidence" value="ECO:0007669"/>
    <property type="project" value="TreeGrafter"/>
</dbReference>
<dbReference type="Proteomes" id="UP000515152">
    <property type="component" value="Chromosome 22"/>
</dbReference>